<dbReference type="InterPro" id="IPR051047">
    <property type="entry name" value="AccD/PCCB"/>
</dbReference>
<feature type="domain" description="CoA carboxyltransferase N-terminal" evidence="1">
    <location>
        <begin position="2"/>
        <end position="262"/>
    </location>
</feature>
<dbReference type="PROSITE" id="PS50980">
    <property type="entry name" value="COA_CT_NTER"/>
    <property type="match status" value="1"/>
</dbReference>
<dbReference type="Gene3D" id="3.90.226.10">
    <property type="entry name" value="2-enoyl-CoA Hydratase, Chain A, domain 1"/>
    <property type="match status" value="2"/>
</dbReference>
<dbReference type="SUPFAM" id="SSF52096">
    <property type="entry name" value="ClpP/crotonase"/>
    <property type="match status" value="2"/>
</dbReference>
<name>A0A261QX84_9BORD</name>
<evidence type="ECO:0000259" key="2">
    <source>
        <dbReference type="PROSITE" id="PS50989"/>
    </source>
</evidence>
<evidence type="ECO:0000313" key="4">
    <source>
        <dbReference type="Proteomes" id="UP000216947"/>
    </source>
</evidence>
<dbReference type="GO" id="GO:0004658">
    <property type="term" value="F:propionyl-CoA carboxylase activity"/>
    <property type="evidence" value="ECO:0007669"/>
    <property type="project" value="TreeGrafter"/>
</dbReference>
<evidence type="ECO:0000313" key="3">
    <source>
        <dbReference type="EMBL" id="OZI17147.1"/>
    </source>
</evidence>
<dbReference type="Pfam" id="PF01039">
    <property type="entry name" value="Carboxyl_trans"/>
    <property type="match status" value="1"/>
</dbReference>
<dbReference type="GO" id="GO:0016740">
    <property type="term" value="F:transferase activity"/>
    <property type="evidence" value="ECO:0007669"/>
    <property type="project" value="UniProtKB-KW"/>
</dbReference>
<dbReference type="InterPro" id="IPR034733">
    <property type="entry name" value="AcCoA_carboxyl_beta"/>
</dbReference>
<dbReference type="RefSeq" id="WP_094797240.1">
    <property type="nucleotide sequence ID" value="NZ_NEVK01000007.1"/>
</dbReference>
<dbReference type="PROSITE" id="PS50989">
    <property type="entry name" value="COA_CT_CTER"/>
    <property type="match status" value="1"/>
</dbReference>
<reference evidence="4" key="1">
    <citation type="submission" date="2017-05" db="EMBL/GenBank/DDBJ databases">
        <title>Complete and WGS of Bordetella genogroups.</title>
        <authorList>
            <person name="Spilker T."/>
            <person name="Lipuma J."/>
        </authorList>
    </citation>
    <scope>NUCLEOTIDE SEQUENCE [LARGE SCALE GENOMIC DNA]</scope>
    <source>
        <strain evidence="4">AU18089</strain>
    </source>
</reference>
<feature type="domain" description="CoA carboxyltransferase C-terminal" evidence="2">
    <location>
        <begin position="270"/>
        <end position="505"/>
    </location>
</feature>
<dbReference type="AlphaFoldDB" id="A0A261QX84"/>
<keyword evidence="4" id="KW-1185">Reference proteome</keyword>
<comment type="caution">
    <text evidence="3">The sequence shown here is derived from an EMBL/GenBank/DDBJ whole genome shotgun (WGS) entry which is preliminary data.</text>
</comment>
<dbReference type="Proteomes" id="UP000216947">
    <property type="component" value="Unassembled WGS sequence"/>
</dbReference>
<dbReference type="PANTHER" id="PTHR43842:SF2">
    <property type="entry name" value="PROPIONYL-COA CARBOXYLASE BETA CHAIN, MITOCHONDRIAL"/>
    <property type="match status" value="1"/>
</dbReference>
<dbReference type="InterPro" id="IPR029045">
    <property type="entry name" value="ClpP/crotonase-like_dom_sf"/>
</dbReference>
<evidence type="ECO:0000259" key="1">
    <source>
        <dbReference type="PROSITE" id="PS50980"/>
    </source>
</evidence>
<sequence>MTWQNELNDIADRQAIAQQMGGEEKVARHKAAGKLTVRERIDAIADPGSFQEIGSITGFTRYDENGALASYVPSNLIMGRALVDGRPVVLVGDDFTIRGGANDGAITEKLAHAERMSHDLELPMIRLVDGTGGGGSVKNIETKGHTLLPMMREWQLVAENLARVPVVGLALGSVAGKGAARVAASHYSMMVRGTSQLFNAGPPVVARIGQKLEKNELGGSHIHTRNGVVDDEVGSEAEAFARARRFLSYLPRSVFELAPRAACTDDPGRRDETLLDAIPRDPRKVYKIRPILESVMDAGSFFEIGRHWGKGIVTGLARLDGWPVAVLASEPYHYGGIWDKNTTEKFTRFVDLAQTFHLPVVNFVDVPGFQIGIEAEQSGVMRAGVRALSAVYQTTTPWCTMILRKAYGVAAAGHQHQGRYALRYAWPSANWGSLPIEGGLEAAYKSELLAAEDPAAKLQEIEARLRQFASPVRSAEAFVIEEIIDPRDTRRILCDFANLVAPLRKAGLTHFRYRP</sequence>
<dbReference type="InterPro" id="IPR011763">
    <property type="entry name" value="COA_CT_C"/>
</dbReference>
<gene>
    <name evidence="3" type="ORF">CAL19_14980</name>
</gene>
<organism evidence="3 4">
    <name type="scientific">Bordetella genomosp. 7</name>
    <dbReference type="NCBI Taxonomy" id="1416805"/>
    <lineage>
        <taxon>Bacteria</taxon>
        <taxon>Pseudomonadati</taxon>
        <taxon>Pseudomonadota</taxon>
        <taxon>Betaproteobacteria</taxon>
        <taxon>Burkholderiales</taxon>
        <taxon>Alcaligenaceae</taxon>
        <taxon>Bordetella</taxon>
    </lineage>
</organism>
<keyword evidence="3" id="KW-0808">Transferase</keyword>
<dbReference type="PANTHER" id="PTHR43842">
    <property type="entry name" value="PROPIONYL-COA CARBOXYLASE BETA CHAIN"/>
    <property type="match status" value="1"/>
</dbReference>
<dbReference type="InterPro" id="IPR011762">
    <property type="entry name" value="COA_CT_N"/>
</dbReference>
<dbReference type="EMBL" id="NEVK01000007">
    <property type="protein sequence ID" value="OZI17147.1"/>
    <property type="molecule type" value="Genomic_DNA"/>
</dbReference>
<proteinExistence type="predicted"/>
<accession>A0A261QX84</accession>
<protein>
    <submittedName>
        <fullName evidence="3">Methylmalonyl-CoA carboxyltransferase</fullName>
    </submittedName>
</protein>